<dbReference type="SFLD" id="SFLDG01020">
    <property type="entry name" value="Terpene_Cyclase_Like_2"/>
    <property type="match status" value="1"/>
</dbReference>
<proteinExistence type="inferred from homology"/>
<comment type="similarity">
    <text evidence="2">Belongs to the terpene synthase family.</text>
</comment>
<reference evidence="3 4" key="1">
    <citation type="submission" date="2021-01" db="EMBL/GenBank/DDBJ databases">
        <title>Whole genome shotgun sequence of Plantactinospora endophytica NBRC 110450.</title>
        <authorList>
            <person name="Komaki H."/>
            <person name="Tamura T."/>
        </authorList>
    </citation>
    <scope>NUCLEOTIDE SEQUENCE [LARGE SCALE GENOMIC DNA]</scope>
    <source>
        <strain evidence="3 4">NBRC 110450</strain>
    </source>
</reference>
<dbReference type="EMBL" id="BONW01000022">
    <property type="protein sequence ID" value="GIG89989.1"/>
    <property type="molecule type" value="Genomic_DNA"/>
</dbReference>
<dbReference type="Pfam" id="PF19086">
    <property type="entry name" value="Terpene_syn_C_2"/>
    <property type="match status" value="1"/>
</dbReference>
<evidence type="ECO:0000256" key="2">
    <source>
        <dbReference type="RuleBase" id="RU366034"/>
    </source>
</evidence>
<dbReference type="SUPFAM" id="SSF48576">
    <property type="entry name" value="Terpenoid synthases"/>
    <property type="match status" value="1"/>
</dbReference>
<evidence type="ECO:0000313" key="4">
    <source>
        <dbReference type="Proteomes" id="UP000646749"/>
    </source>
</evidence>
<evidence type="ECO:0000313" key="3">
    <source>
        <dbReference type="EMBL" id="GIG89989.1"/>
    </source>
</evidence>
<keyword evidence="4" id="KW-1185">Reference proteome</keyword>
<dbReference type="PANTHER" id="PTHR35201:SF4">
    <property type="entry name" value="BETA-PINACENE SYNTHASE-RELATED"/>
    <property type="match status" value="1"/>
</dbReference>
<dbReference type="Proteomes" id="UP000646749">
    <property type="component" value="Unassembled WGS sequence"/>
</dbReference>
<gene>
    <name evidence="3" type="ORF">Pen02_49250</name>
</gene>
<name>A0ABQ4E5M7_9ACTN</name>
<accession>A0ABQ4E5M7</accession>
<dbReference type="RefSeq" id="WP_203868414.1">
    <property type="nucleotide sequence ID" value="NZ_BONW01000022.1"/>
</dbReference>
<protein>
    <recommendedName>
        <fullName evidence="2">Terpene synthase</fullName>
        <ecNumber evidence="2">4.2.3.-</ecNumber>
    </recommendedName>
</protein>
<dbReference type="InterPro" id="IPR034686">
    <property type="entry name" value="Terpene_cyclase-like_2"/>
</dbReference>
<dbReference type="EC" id="4.2.3.-" evidence="2"/>
<comment type="caution">
    <text evidence="3">The sequence shown here is derived from an EMBL/GenBank/DDBJ whole genome shotgun (WGS) entry which is preliminary data.</text>
</comment>
<dbReference type="SFLD" id="SFLDS00005">
    <property type="entry name" value="Isoprenoid_Synthase_Type_I"/>
    <property type="match status" value="1"/>
</dbReference>
<dbReference type="InterPro" id="IPR008949">
    <property type="entry name" value="Isoprenoid_synthase_dom_sf"/>
</dbReference>
<keyword evidence="1 2" id="KW-0456">Lyase</keyword>
<keyword evidence="2" id="KW-0479">Metal-binding</keyword>
<dbReference type="Gene3D" id="1.10.600.10">
    <property type="entry name" value="Farnesyl Diphosphate Synthase"/>
    <property type="match status" value="1"/>
</dbReference>
<keyword evidence="2" id="KW-0460">Magnesium</keyword>
<organism evidence="3 4">
    <name type="scientific">Plantactinospora endophytica</name>
    <dbReference type="NCBI Taxonomy" id="673535"/>
    <lineage>
        <taxon>Bacteria</taxon>
        <taxon>Bacillati</taxon>
        <taxon>Actinomycetota</taxon>
        <taxon>Actinomycetes</taxon>
        <taxon>Micromonosporales</taxon>
        <taxon>Micromonosporaceae</taxon>
        <taxon>Plantactinospora</taxon>
    </lineage>
</organism>
<sequence>MRAFALVSLTRPPFPARISGHVGHVRPQSTRWAAELGLVRSTASVRRLDRANAADLAGRACPDARPEHLRLLCDLFTWLFTFDDHCDDDGLGEDPARLAPVVGQLLDVLDLLGGPAPPELAAVAGPTAAALHDLCRRVRAHGSPRLLLRFVGQMRDYLLALLWEAANRERDRVPAVAEYLQMRRHTGGVRPSFTLTDLAYGGLAEATCRGDLDAASLDDLAADLVCWCNDVFSYAKERRQGRDGHNLIVVLAQSAGREEQAGLLDAARRFNAGLRAYLRLESALLTGADTDTLRFVTARRAWIRGSYDWSLGAGRYR</sequence>
<evidence type="ECO:0000256" key="1">
    <source>
        <dbReference type="ARBA" id="ARBA00023239"/>
    </source>
</evidence>
<dbReference type="PANTHER" id="PTHR35201">
    <property type="entry name" value="TERPENE SYNTHASE"/>
    <property type="match status" value="1"/>
</dbReference>
<comment type="cofactor">
    <cofactor evidence="2">
        <name>Mg(2+)</name>
        <dbReference type="ChEBI" id="CHEBI:18420"/>
    </cofactor>
</comment>